<sequence length="89" mass="10816">MIATRERYRGMLFMYQDRLEAITARHDEEREVYRLLGKLELVKELFNMAAMRKEKKKLETELVLAREKMDGVKIPYVDWFRLGEPQMFD</sequence>
<evidence type="ECO:0000313" key="2">
    <source>
        <dbReference type="Proteomes" id="UP000886595"/>
    </source>
</evidence>
<protein>
    <submittedName>
        <fullName evidence="1">Uncharacterized protein</fullName>
    </submittedName>
</protein>
<organism evidence="1 2">
    <name type="scientific">Brassica carinata</name>
    <name type="common">Ethiopian mustard</name>
    <name type="synonym">Abyssinian cabbage</name>
    <dbReference type="NCBI Taxonomy" id="52824"/>
    <lineage>
        <taxon>Eukaryota</taxon>
        <taxon>Viridiplantae</taxon>
        <taxon>Streptophyta</taxon>
        <taxon>Embryophyta</taxon>
        <taxon>Tracheophyta</taxon>
        <taxon>Spermatophyta</taxon>
        <taxon>Magnoliopsida</taxon>
        <taxon>eudicotyledons</taxon>
        <taxon>Gunneridae</taxon>
        <taxon>Pentapetalae</taxon>
        <taxon>rosids</taxon>
        <taxon>malvids</taxon>
        <taxon>Brassicales</taxon>
        <taxon>Brassicaceae</taxon>
        <taxon>Brassiceae</taxon>
        <taxon>Brassica</taxon>
    </lineage>
</organism>
<dbReference type="Proteomes" id="UP000886595">
    <property type="component" value="Unassembled WGS sequence"/>
</dbReference>
<comment type="caution">
    <text evidence="1">The sequence shown here is derived from an EMBL/GenBank/DDBJ whole genome shotgun (WGS) entry which is preliminary data.</text>
</comment>
<dbReference type="EMBL" id="JAAMPC010000007">
    <property type="protein sequence ID" value="KAG2304057.1"/>
    <property type="molecule type" value="Genomic_DNA"/>
</dbReference>
<accession>A0A8X7SD00</accession>
<evidence type="ECO:0000313" key="1">
    <source>
        <dbReference type="EMBL" id="KAG2304057.1"/>
    </source>
</evidence>
<gene>
    <name evidence="1" type="ORF">Bca52824_032708</name>
</gene>
<dbReference type="AlphaFoldDB" id="A0A8X7SD00"/>
<reference evidence="1 2" key="1">
    <citation type="submission" date="2020-02" db="EMBL/GenBank/DDBJ databases">
        <authorList>
            <person name="Ma Q."/>
            <person name="Huang Y."/>
            <person name="Song X."/>
            <person name="Pei D."/>
        </authorList>
    </citation>
    <scope>NUCLEOTIDE SEQUENCE [LARGE SCALE GENOMIC DNA]</scope>
    <source>
        <strain evidence="1">Sxm20200214</strain>
        <tissue evidence="1">Leaf</tissue>
    </source>
</reference>
<proteinExistence type="predicted"/>
<name>A0A8X7SD00_BRACI</name>
<keyword evidence="2" id="KW-1185">Reference proteome</keyword>